<evidence type="ECO:0000313" key="3">
    <source>
        <dbReference type="Proteomes" id="UP000181790"/>
    </source>
</evidence>
<dbReference type="EMBL" id="MORL01000007">
    <property type="protein sequence ID" value="OIN58336.1"/>
    <property type="molecule type" value="Genomic_DNA"/>
</dbReference>
<sequence length="219" mass="24241">MWVVLLLTTGAVQAQKKAVTDSVRVGNSVLTADDSTIVNGADTVRISEKKTAEIRKIIPRQATIRSAILPGLGQIYNGQPWKVPFVYAALGTEVYLIIDFNKKYLKFESAYRTAYEDKSTGENAKTAVVRIKRDGQWQDVRFGVAQLKTITDIYHRYRDLNVILMAAFWALNAVEANVAAHLKTFDMSDDLSMQVKPMLIPNLAGGPPIVGAKLTLTIK</sequence>
<proteinExistence type="predicted"/>
<evidence type="ECO:0000259" key="1">
    <source>
        <dbReference type="Pfam" id="PF18935"/>
    </source>
</evidence>
<evidence type="ECO:0000313" key="2">
    <source>
        <dbReference type="EMBL" id="OIN58336.1"/>
    </source>
</evidence>
<protein>
    <recommendedName>
        <fullName evidence="1">DUF5683 domain-containing protein</fullName>
    </recommendedName>
</protein>
<dbReference type="InterPro" id="IPR043738">
    <property type="entry name" value="DUF5683"/>
</dbReference>
<comment type="caution">
    <text evidence="2">The sequence shown here is derived from an EMBL/GenBank/DDBJ whole genome shotgun (WGS) entry which is preliminary data.</text>
</comment>
<accession>A0A1S2VJF1</accession>
<dbReference type="Proteomes" id="UP000181790">
    <property type="component" value="Unassembled WGS sequence"/>
</dbReference>
<name>A0A1S2VJF1_9BACT</name>
<feature type="domain" description="DUF5683" evidence="1">
    <location>
        <begin position="57"/>
        <end position="217"/>
    </location>
</feature>
<reference evidence="2 3" key="1">
    <citation type="submission" date="2016-10" db="EMBL/GenBank/DDBJ databases">
        <title>Arsenicibacter rosenii gen. nov., sp. nov., an efficient arsenic-methylating bacterium isolated from an arsenic-contaminated paddy soil.</title>
        <authorList>
            <person name="Huang K."/>
        </authorList>
    </citation>
    <scope>NUCLEOTIDE SEQUENCE [LARGE SCALE GENOMIC DNA]</scope>
    <source>
        <strain evidence="2 3">SM-1</strain>
    </source>
</reference>
<dbReference type="AlphaFoldDB" id="A0A1S2VJF1"/>
<gene>
    <name evidence="2" type="ORF">BLX24_15190</name>
</gene>
<dbReference type="Pfam" id="PF18935">
    <property type="entry name" value="DUF5683"/>
    <property type="match status" value="1"/>
</dbReference>
<keyword evidence="3" id="KW-1185">Reference proteome</keyword>
<organism evidence="2 3">
    <name type="scientific">Arsenicibacter rosenii</name>
    <dbReference type="NCBI Taxonomy" id="1750698"/>
    <lineage>
        <taxon>Bacteria</taxon>
        <taxon>Pseudomonadati</taxon>
        <taxon>Bacteroidota</taxon>
        <taxon>Cytophagia</taxon>
        <taxon>Cytophagales</taxon>
        <taxon>Spirosomataceae</taxon>
        <taxon>Arsenicibacter</taxon>
    </lineage>
</organism>